<keyword evidence="11" id="KW-0067">ATP-binding</keyword>
<dbReference type="Pfam" id="PF00512">
    <property type="entry name" value="HisKA"/>
    <property type="match status" value="1"/>
</dbReference>
<evidence type="ECO:0000256" key="4">
    <source>
        <dbReference type="ARBA" id="ARBA00022475"/>
    </source>
</evidence>
<evidence type="ECO:0000256" key="9">
    <source>
        <dbReference type="ARBA" id="ARBA00022741"/>
    </source>
</evidence>
<keyword evidence="8 16" id="KW-0812">Transmembrane</keyword>
<dbReference type="InterPro" id="IPR036890">
    <property type="entry name" value="HATPase_C_sf"/>
</dbReference>
<dbReference type="SUPFAM" id="SSF47384">
    <property type="entry name" value="Homodimeric domain of signal transducing histidine kinase"/>
    <property type="match status" value="1"/>
</dbReference>
<dbReference type="InterPro" id="IPR050980">
    <property type="entry name" value="2C_sensor_his_kinase"/>
</dbReference>
<dbReference type="EMBL" id="QUSW01000001">
    <property type="protein sequence ID" value="RQP26703.1"/>
    <property type="molecule type" value="Genomic_DNA"/>
</dbReference>
<dbReference type="AlphaFoldDB" id="A0A3N7HXR6"/>
<evidence type="ECO:0000256" key="3">
    <source>
        <dbReference type="ARBA" id="ARBA00012438"/>
    </source>
</evidence>
<dbReference type="InterPro" id="IPR003660">
    <property type="entry name" value="HAMP_dom"/>
</dbReference>
<dbReference type="InterPro" id="IPR005467">
    <property type="entry name" value="His_kinase_dom"/>
</dbReference>
<evidence type="ECO:0000256" key="15">
    <source>
        <dbReference type="SAM" id="MobiDB-lite"/>
    </source>
</evidence>
<dbReference type="SMART" id="SM00387">
    <property type="entry name" value="HATPase_c"/>
    <property type="match status" value="1"/>
</dbReference>
<evidence type="ECO:0000256" key="2">
    <source>
        <dbReference type="ARBA" id="ARBA00004429"/>
    </source>
</evidence>
<protein>
    <recommendedName>
        <fullName evidence="3">histidine kinase</fullName>
        <ecNumber evidence="3">2.7.13.3</ecNumber>
    </recommendedName>
</protein>
<evidence type="ECO:0000256" key="12">
    <source>
        <dbReference type="ARBA" id="ARBA00022989"/>
    </source>
</evidence>
<dbReference type="RefSeq" id="WP_124539396.1">
    <property type="nucleotide sequence ID" value="NZ_QUSW01000001.1"/>
</dbReference>
<feature type="domain" description="HAMP" evidence="18">
    <location>
        <begin position="175"/>
        <end position="227"/>
    </location>
</feature>
<dbReference type="Proteomes" id="UP000267464">
    <property type="component" value="Unassembled WGS sequence"/>
</dbReference>
<evidence type="ECO:0000256" key="16">
    <source>
        <dbReference type="SAM" id="Phobius"/>
    </source>
</evidence>
<organism evidence="19 20">
    <name type="scientific">Piscinibacter terrae</name>
    <dbReference type="NCBI Taxonomy" id="2496871"/>
    <lineage>
        <taxon>Bacteria</taxon>
        <taxon>Pseudomonadati</taxon>
        <taxon>Pseudomonadota</taxon>
        <taxon>Betaproteobacteria</taxon>
        <taxon>Burkholderiales</taxon>
        <taxon>Sphaerotilaceae</taxon>
        <taxon>Piscinibacter</taxon>
    </lineage>
</organism>
<dbReference type="PRINTS" id="PR00344">
    <property type="entry name" value="BCTRLSENSOR"/>
</dbReference>
<proteinExistence type="predicted"/>
<dbReference type="SUPFAM" id="SSF55874">
    <property type="entry name" value="ATPase domain of HSP90 chaperone/DNA topoisomerase II/histidine kinase"/>
    <property type="match status" value="1"/>
</dbReference>
<dbReference type="EC" id="2.7.13.3" evidence="3"/>
<dbReference type="InterPro" id="IPR004358">
    <property type="entry name" value="Sig_transdc_His_kin-like_C"/>
</dbReference>
<keyword evidence="6" id="KW-0597">Phosphoprotein</keyword>
<evidence type="ECO:0000256" key="1">
    <source>
        <dbReference type="ARBA" id="ARBA00000085"/>
    </source>
</evidence>
<dbReference type="SMART" id="SM00388">
    <property type="entry name" value="HisKA"/>
    <property type="match status" value="1"/>
</dbReference>
<evidence type="ECO:0000256" key="13">
    <source>
        <dbReference type="ARBA" id="ARBA00023012"/>
    </source>
</evidence>
<evidence type="ECO:0000256" key="7">
    <source>
        <dbReference type="ARBA" id="ARBA00022679"/>
    </source>
</evidence>
<keyword evidence="20" id="KW-1185">Reference proteome</keyword>
<reference evidence="19 20" key="1">
    <citation type="submission" date="2018-08" db="EMBL/GenBank/DDBJ databases">
        <authorList>
            <person name="Khan S.A."/>
            <person name="Jeon C.O."/>
            <person name="Chun B.H."/>
            <person name="Jeong S.E."/>
        </authorList>
    </citation>
    <scope>NUCLEOTIDE SEQUENCE [LARGE SCALE GENOMIC DNA]</scope>
    <source>
        <strain evidence="19 20">S-16</strain>
    </source>
</reference>
<dbReference type="SMART" id="SM00304">
    <property type="entry name" value="HAMP"/>
    <property type="match status" value="1"/>
</dbReference>
<keyword evidence="14 16" id="KW-0472">Membrane</keyword>
<dbReference type="CDD" id="cd00082">
    <property type="entry name" value="HisKA"/>
    <property type="match status" value="1"/>
</dbReference>
<keyword evidence="13" id="KW-0902">Two-component regulatory system</keyword>
<dbReference type="OrthoDB" id="9804645at2"/>
<evidence type="ECO:0000256" key="5">
    <source>
        <dbReference type="ARBA" id="ARBA00022519"/>
    </source>
</evidence>
<comment type="catalytic activity">
    <reaction evidence="1">
        <text>ATP + protein L-histidine = ADP + protein N-phospho-L-histidine.</text>
        <dbReference type="EC" id="2.7.13.3"/>
    </reaction>
</comment>
<evidence type="ECO:0000259" key="18">
    <source>
        <dbReference type="PROSITE" id="PS50885"/>
    </source>
</evidence>
<dbReference type="PROSITE" id="PS50885">
    <property type="entry name" value="HAMP"/>
    <property type="match status" value="1"/>
</dbReference>
<evidence type="ECO:0000256" key="8">
    <source>
        <dbReference type="ARBA" id="ARBA00022692"/>
    </source>
</evidence>
<dbReference type="InterPro" id="IPR003661">
    <property type="entry name" value="HisK_dim/P_dom"/>
</dbReference>
<dbReference type="InterPro" id="IPR003594">
    <property type="entry name" value="HATPase_dom"/>
</dbReference>
<evidence type="ECO:0000313" key="19">
    <source>
        <dbReference type="EMBL" id="RQP26703.1"/>
    </source>
</evidence>
<dbReference type="Pfam" id="PF02518">
    <property type="entry name" value="HATPase_c"/>
    <property type="match status" value="1"/>
</dbReference>
<evidence type="ECO:0000259" key="17">
    <source>
        <dbReference type="PROSITE" id="PS50109"/>
    </source>
</evidence>
<evidence type="ECO:0000256" key="14">
    <source>
        <dbReference type="ARBA" id="ARBA00023136"/>
    </source>
</evidence>
<evidence type="ECO:0000256" key="11">
    <source>
        <dbReference type="ARBA" id="ARBA00022840"/>
    </source>
</evidence>
<dbReference type="PANTHER" id="PTHR44936:SF5">
    <property type="entry name" value="SENSOR HISTIDINE KINASE ENVZ"/>
    <property type="match status" value="1"/>
</dbReference>
<dbReference type="Pfam" id="PF00672">
    <property type="entry name" value="HAMP"/>
    <property type="match status" value="1"/>
</dbReference>
<dbReference type="Gene3D" id="3.30.565.10">
    <property type="entry name" value="Histidine kinase-like ATPase, C-terminal domain"/>
    <property type="match status" value="1"/>
</dbReference>
<keyword evidence="7" id="KW-0808">Transferase</keyword>
<dbReference type="CDD" id="cd00075">
    <property type="entry name" value="HATPase"/>
    <property type="match status" value="1"/>
</dbReference>
<keyword evidence="10 19" id="KW-0418">Kinase</keyword>
<keyword evidence="4" id="KW-1003">Cell membrane</keyword>
<comment type="subcellular location">
    <subcellularLocation>
        <location evidence="2">Cell inner membrane</location>
        <topology evidence="2">Multi-pass membrane protein</topology>
    </subcellularLocation>
</comment>
<reference evidence="19 20" key="2">
    <citation type="submission" date="2018-12" db="EMBL/GenBank/DDBJ databases">
        <title>Rhizobacter gummiphilus sp. nov., a rubber-degrading bacterium isolated from the soil of a botanical garden in Japan.</title>
        <authorList>
            <person name="Shunsuke S.S."/>
        </authorList>
    </citation>
    <scope>NUCLEOTIDE SEQUENCE [LARGE SCALE GENOMIC DNA]</scope>
    <source>
        <strain evidence="19 20">S-16</strain>
    </source>
</reference>
<dbReference type="InterPro" id="IPR036097">
    <property type="entry name" value="HisK_dim/P_sf"/>
</dbReference>
<comment type="caution">
    <text evidence="19">The sequence shown here is derived from an EMBL/GenBank/DDBJ whole genome shotgun (WGS) entry which is preliminary data.</text>
</comment>
<feature type="region of interest" description="Disordered" evidence="15">
    <location>
        <begin position="434"/>
        <end position="455"/>
    </location>
</feature>
<evidence type="ECO:0000313" key="20">
    <source>
        <dbReference type="Proteomes" id="UP000267464"/>
    </source>
</evidence>
<feature type="domain" description="Histidine kinase" evidence="17">
    <location>
        <begin position="235"/>
        <end position="435"/>
    </location>
</feature>
<keyword evidence="9" id="KW-0547">Nucleotide-binding</keyword>
<dbReference type="GO" id="GO:0005886">
    <property type="term" value="C:plasma membrane"/>
    <property type="evidence" value="ECO:0007669"/>
    <property type="project" value="UniProtKB-SubCell"/>
</dbReference>
<keyword evidence="5" id="KW-0997">Cell inner membrane</keyword>
<gene>
    <name evidence="19" type="ORF">DZC73_06820</name>
</gene>
<dbReference type="GO" id="GO:0000155">
    <property type="term" value="F:phosphorelay sensor kinase activity"/>
    <property type="evidence" value="ECO:0007669"/>
    <property type="project" value="InterPro"/>
</dbReference>
<sequence length="455" mass="48642">MKAAWLPRSLSGRLALVFAAALTIAHLLTLAWWAVGRMDLGRSLMLDYLGPDVAASVAMLDRLPPQERQAWLPKIARPNYRYSLAEVYGMPDNGPTSQRVRAALAQSLGPARVLGVSAELGHESSGARQVSLRLADGSPLTLHMLPLEAGLSRGVVALVLAQLAILAAAAWLGVRLATRPLARLADAADALDPDRPGASLALSGPAEVERAAQAFNAMQQRIAQHLAERAQILAAVSHDLQTPITRLRLRADLLDDGPLREKLHADLAQMQALVEEGIAYARSGHALLERPCRVDLHALLDSVVGDHADAGEPVSFEGEAVPPWTTRPQTLRRLIVNLIDNALKFAGSAEVVLSRDDTDVHITVRDRGPGIPPDQLQAVLQPFHRVEGSRNRDTGGTGLGLAIAQQLAQALDAQLSLRNREGGGLEVQLRLPMPALTAARDRPRPESAPGDPASA</sequence>
<name>A0A3N7HXR6_9BURK</name>
<dbReference type="GO" id="GO:0005524">
    <property type="term" value="F:ATP binding"/>
    <property type="evidence" value="ECO:0007669"/>
    <property type="project" value="UniProtKB-KW"/>
</dbReference>
<evidence type="ECO:0000256" key="6">
    <source>
        <dbReference type="ARBA" id="ARBA00022553"/>
    </source>
</evidence>
<keyword evidence="12 16" id="KW-1133">Transmembrane helix</keyword>
<dbReference type="PANTHER" id="PTHR44936">
    <property type="entry name" value="SENSOR PROTEIN CREC"/>
    <property type="match status" value="1"/>
</dbReference>
<evidence type="ECO:0000256" key="10">
    <source>
        <dbReference type="ARBA" id="ARBA00022777"/>
    </source>
</evidence>
<feature type="transmembrane region" description="Helical" evidence="16">
    <location>
        <begin position="12"/>
        <end position="35"/>
    </location>
</feature>
<dbReference type="PROSITE" id="PS50109">
    <property type="entry name" value="HIS_KIN"/>
    <property type="match status" value="1"/>
</dbReference>
<dbReference type="Gene3D" id="1.10.287.130">
    <property type="match status" value="1"/>
</dbReference>
<accession>A0A3N7HXR6</accession>